<accession>A0A972VZ55</accession>
<proteinExistence type="predicted"/>
<dbReference type="AlphaFoldDB" id="A0A972VZ55"/>
<keyword evidence="2" id="KW-0812">Transmembrane</keyword>
<gene>
    <name evidence="3" type="ORF">HQ497_13260</name>
</gene>
<dbReference type="Proteomes" id="UP000754644">
    <property type="component" value="Unassembled WGS sequence"/>
</dbReference>
<feature type="non-terminal residue" evidence="3">
    <location>
        <position position="64"/>
    </location>
</feature>
<keyword evidence="2" id="KW-1133">Transmembrane helix</keyword>
<evidence type="ECO:0000313" key="3">
    <source>
        <dbReference type="EMBL" id="NQV66323.1"/>
    </source>
</evidence>
<comment type="caution">
    <text evidence="3">The sequence shown here is derived from an EMBL/GenBank/DDBJ whole genome shotgun (WGS) entry which is preliminary data.</text>
</comment>
<feature type="transmembrane region" description="Helical" evidence="2">
    <location>
        <begin position="44"/>
        <end position="63"/>
    </location>
</feature>
<evidence type="ECO:0000313" key="4">
    <source>
        <dbReference type="Proteomes" id="UP000754644"/>
    </source>
</evidence>
<reference evidence="3" key="1">
    <citation type="submission" date="2020-05" db="EMBL/GenBank/DDBJ databases">
        <title>Sulfur intermediates as new biogeochemical hubs in an aquatic model microbial ecosystem.</title>
        <authorList>
            <person name="Vigneron A."/>
        </authorList>
    </citation>
    <scope>NUCLEOTIDE SEQUENCE</scope>
    <source>
        <strain evidence="3">Bin.250</strain>
    </source>
</reference>
<feature type="region of interest" description="Disordered" evidence="1">
    <location>
        <begin position="1"/>
        <end position="31"/>
    </location>
</feature>
<dbReference type="EMBL" id="JABMOJ010000498">
    <property type="protein sequence ID" value="NQV66323.1"/>
    <property type="molecule type" value="Genomic_DNA"/>
</dbReference>
<sequence length="64" mass="6950">MMATTAGKNEINPGSRPVVSSKPGSGVGMDRKVQKSTWQRLQRWLPATLGLVLIVILVTYAVLK</sequence>
<organism evidence="3 4">
    <name type="scientific">SAR86 cluster bacterium</name>
    <dbReference type="NCBI Taxonomy" id="2030880"/>
    <lineage>
        <taxon>Bacteria</taxon>
        <taxon>Pseudomonadati</taxon>
        <taxon>Pseudomonadota</taxon>
        <taxon>Gammaproteobacteria</taxon>
        <taxon>SAR86 cluster</taxon>
    </lineage>
</organism>
<name>A0A972VZ55_9GAMM</name>
<evidence type="ECO:0000256" key="1">
    <source>
        <dbReference type="SAM" id="MobiDB-lite"/>
    </source>
</evidence>
<evidence type="ECO:0000256" key="2">
    <source>
        <dbReference type="SAM" id="Phobius"/>
    </source>
</evidence>
<keyword evidence="2" id="KW-0472">Membrane</keyword>
<protein>
    <submittedName>
        <fullName evidence="3">Uncharacterized protein</fullName>
    </submittedName>
</protein>